<protein>
    <submittedName>
        <fullName evidence="18">Phosphoenolpyruvate--protein phosphotransferase</fullName>
    </submittedName>
</protein>
<dbReference type="NCBIfam" id="TIGR02364">
    <property type="entry name" value="dha_pts"/>
    <property type="match status" value="1"/>
</dbReference>
<comment type="catalytic activity">
    <reaction evidence="1">
        <text>L-histidyl-[protein] + phosphoenolpyruvate = N(pros)-phospho-L-histidyl-[protein] + pyruvate</text>
        <dbReference type="Rhea" id="RHEA:23880"/>
        <dbReference type="Rhea" id="RHEA-COMP:9745"/>
        <dbReference type="Rhea" id="RHEA-COMP:9746"/>
        <dbReference type="ChEBI" id="CHEBI:15361"/>
        <dbReference type="ChEBI" id="CHEBI:29979"/>
        <dbReference type="ChEBI" id="CHEBI:58702"/>
        <dbReference type="ChEBI" id="CHEBI:64837"/>
        <dbReference type="EC" id="2.7.3.9"/>
    </reaction>
</comment>
<keyword evidence="8" id="KW-0963">Cytoplasm</keyword>
<dbReference type="NCBIfam" id="TIGR01417">
    <property type="entry name" value="PTS_I_fam"/>
    <property type="match status" value="1"/>
</dbReference>
<dbReference type="EMBL" id="PVBT01000002">
    <property type="protein sequence ID" value="PRD55328.1"/>
    <property type="molecule type" value="Genomic_DNA"/>
</dbReference>
<dbReference type="InterPro" id="IPR036618">
    <property type="entry name" value="PtsI_HPr-bd_sf"/>
</dbReference>
<dbReference type="Gene3D" id="3.20.20.60">
    <property type="entry name" value="Phosphoenolpyruvate-binding domains"/>
    <property type="match status" value="1"/>
</dbReference>
<feature type="domain" description="PTS EIIA type-4" evidence="16">
    <location>
        <begin position="7"/>
        <end position="137"/>
    </location>
</feature>
<feature type="domain" description="HPr" evidence="17">
    <location>
        <begin position="159"/>
        <end position="249"/>
    </location>
</feature>
<dbReference type="PRINTS" id="PR01736">
    <property type="entry name" value="PHPHTRNFRASE"/>
</dbReference>
<sequence>MSGASDHVALILVSHSRMLAEGVATLARQMTGDAVTIICAAGMGDNGDEIGTDAMRILEALAEADRPAGCLVLMDLGSALLSAEMALDLTEGDQRTRVILSAAPFVEGAIAAAVAAGQGLPRAEVERQAVQALRPKIEQLGGEVSSAPDVAPADTGAPDATAEAVIPDPHGLHARPAAQVAALAAKFKSQISIARAEGNKSAASAVSMIDLMTLGVRQGDRLVITASGADARDAVSAMRDLIQSLAGKADPAAAPPQPVAKGNATPVSPGIAVGPLTVLKRPVLELTEASAGDPQAEAARLDTVVASVGETLSKTHGMAGDIAAVQIGLLAEPGLIPAARNKIIDEKLNAAAAVSAVFDRAALVYRGLEDAYLRAREADLLDLRDTIIAALLGRAAFELPAGPPAILLADELPPSVALVLDPAQVLGVIERRGGATSHAAILLRGAGIPAIANAAALVPADAVTVAFNGATGAVLFDPTPEQSAPFVKARDEEKLDASGSPLTDGSIAMKDGRRIELWANVVGVGDAKAAVKAGAFGIGLLRTEMMFLDRQEAPGEIEQMRELKAIFDVFAGKPIVVRTLDAGGDKPVPYMNMPEEANPFLGVRGLRLSLAEPAIFQTQLRAILRAAAGHDVRIMLPMVTQVDELHAARRALDEAHAALETAKIDHRWPIDLGIMVEVPATALTAKQFAHAADFFSIGTNDLTQYTLAAERGNPRLGAFADATHPAVLSLIRDIVEAAGETNIPVSVCGEAAGDADAALLLVACGVTKLSMGAASLPRVAKRLLGTEINPGVQRSTKRA</sequence>
<name>A0A2S9JQ15_9HYPH</name>
<dbReference type="InterPro" id="IPR036662">
    <property type="entry name" value="PTS_EIIA_man-typ_sf"/>
</dbReference>
<dbReference type="PROSITE" id="PS51350">
    <property type="entry name" value="PTS_HPR_DOM"/>
    <property type="match status" value="1"/>
</dbReference>
<dbReference type="PROSITE" id="PS51096">
    <property type="entry name" value="PTS_EIIA_TYPE_4"/>
    <property type="match status" value="1"/>
</dbReference>
<keyword evidence="18" id="KW-0670">Pyruvate</keyword>
<comment type="similarity">
    <text evidence="6">Belongs to the PEP-utilizing enzyme family.</text>
</comment>
<dbReference type="SUPFAM" id="SSF53062">
    <property type="entry name" value="PTS system fructose IIA component-like"/>
    <property type="match status" value="1"/>
</dbReference>
<dbReference type="GO" id="GO:0016020">
    <property type="term" value="C:membrane"/>
    <property type="evidence" value="ECO:0007669"/>
    <property type="project" value="InterPro"/>
</dbReference>
<keyword evidence="9" id="KW-0762">Sugar transport</keyword>
<evidence type="ECO:0000313" key="18">
    <source>
        <dbReference type="EMBL" id="PRD55328.1"/>
    </source>
</evidence>
<dbReference type="GO" id="GO:0005737">
    <property type="term" value="C:cytoplasm"/>
    <property type="evidence" value="ECO:0007669"/>
    <property type="project" value="UniProtKB-SubCell"/>
</dbReference>
<dbReference type="Pfam" id="PF02896">
    <property type="entry name" value="PEP-utilizers_C"/>
    <property type="match status" value="1"/>
</dbReference>
<dbReference type="PRINTS" id="PR00107">
    <property type="entry name" value="PHOSPHOCPHPR"/>
</dbReference>
<dbReference type="PROSITE" id="PS00742">
    <property type="entry name" value="PEP_ENZYMES_2"/>
    <property type="match status" value="1"/>
</dbReference>
<dbReference type="Pfam" id="PF03610">
    <property type="entry name" value="EIIA-man"/>
    <property type="match status" value="1"/>
</dbReference>
<dbReference type="Proteomes" id="UP000238563">
    <property type="component" value="Unassembled WGS sequence"/>
</dbReference>
<evidence type="ECO:0000256" key="1">
    <source>
        <dbReference type="ARBA" id="ARBA00000683"/>
    </source>
</evidence>
<dbReference type="SUPFAM" id="SSF47831">
    <property type="entry name" value="Enzyme I of the PEP:sugar phosphotransferase system HPr-binding (sub)domain"/>
    <property type="match status" value="1"/>
</dbReference>
<comment type="subcellular location">
    <subcellularLocation>
        <location evidence="5">Cytoplasm</location>
    </subcellularLocation>
</comment>
<proteinExistence type="inferred from homology"/>
<comment type="function">
    <text evidence="4">Component of the dihydroxyacetone kinase complex, which is responsible for the phosphoenolpyruvate (PEP)-dependent phosphorylation of dihydroxyacetone. DhaM serves as the phosphoryl donor. Is phosphorylated by phosphoenolpyruvate in an EI- and HPr-dependent reaction, and a phosphorelay system on histidine residues finally leads to phosphoryl transfer to DhaL and dihydroxyacetone.</text>
</comment>
<dbReference type="InterPro" id="IPR036637">
    <property type="entry name" value="Phosphohistidine_dom_sf"/>
</dbReference>
<dbReference type="InterPro" id="IPR023151">
    <property type="entry name" value="PEP_util_CS"/>
</dbReference>
<dbReference type="InterPro" id="IPR035895">
    <property type="entry name" value="HPr-like_sf"/>
</dbReference>
<evidence type="ECO:0000256" key="5">
    <source>
        <dbReference type="ARBA" id="ARBA00004496"/>
    </source>
</evidence>
<dbReference type="GO" id="GO:0008965">
    <property type="term" value="F:phosphoenolpyruvate-protein phosphotransferase activity"/>
    <property type="evidence" value="ECO:0007669"/>
    <property type="project" value="UniProtKB-EC"/>
</dbReference>
<comment type="caution">
    <text evidence="18">The sequence shown here is derived from an EMBL/GenBank/DDBJ whole genome shotgun (WGS) entry which is preliminary data.</text>
</comment>
<gene>
    <name evidence="18" type="primary">ptsP</name>
    <name evidence="18" type="ORF">C5750_09190</name>
</gene>
<dbReference type="InterPro" id="IPR000121">
    <property type="entry name" value="PEP_util_C"/>
</dbReference>
<evidence type="ECO:0000256" key="14">
    <source>
        <dbReference type="ARBA" id="ARBA00022842"/>
    </source>
</evidence>
<reference evidence="18 19" key="1">
    <citation type="submission" date="2018-02" db="EMBL/GenBank/DDBJ databases">
        <title>The draft genome of Phyllobacterium myrsinacearum DSM5892.</title>
        <authorList>
            <person name="Li L."/>
            <person name="Liu L."/>
            <person name="Zhang X."/>
            <person name="Wang T."/>
        </authorList>
    </citation>
    <scope>NUCLEOTIDE SEQUENCE [LARGE SCALE GENOMIC DNA]</scope>
    <source>
        <strain evidence="18 19">DSM 5892</strain>
    </source>
</reference>
<dbReference type="InterPro" id="IPR008279">
    <property type="entry name" value="PEP-util_enz_mobile_dom"/>
</dbReference>
<keyword evidence="13" id="KW-0418">Kinase</keyword>
<dbReference type="InterPro" id="IPR008731">
    <property type="entry name" value="PTS_EIN"/>
</dbReference>
<comment type="catalytic activity">
    <reaction evidence="2">
        <text>dihydroxyacetone + phosphoenolpyruvate = dihydroxyacetone phosphate + pyruvate</text>
        <dbReference type="Rhea" id="RHEA:18381"/>
        <dbReference type="ChEBI" id="CHEBI:15361"/>
        <dbReference type="ChEBI" id="CHEBI:16016"/>
        <dbReference type="ChEBI" id="CHEBI:57642"/>
        <dbReference type="ChEBI" id="CHEBI:58702"/>
        <dbReference type="EC" id="2.7.1.121"/>
    </reaction>
</comment>
<evidence type="ECO:0000256" key="15">
    <source>
        <dbReference type="ARBA" id="ARBA00046577"/>
    </source>
</evidence>
<dbReference type="InterPro" id="IPR000032">
    <property type="entry name" value="HPr-like"/>
</dbReference>
<dbReference type="SUPFAM" id="SSF52009">
    <property type="entry name" value="Phosphohistidine domain"/>
    <property type="match status" value="1"/>
</dbReference>
<dbReference type="GO" id="GO:0009401">
    <property type="term" value="P:phosphoenolpyruvate-dependent sugar phosphotransferase system"/>
    <property type="evidence" value="ECO:0007669"/>
    <property type="project" value="UniProtKB-KW"/>
</dbReference>
<dbReference type="AlphaFoldDB" id="A0A2S9JQ15"/>
<evidence type="ECO:0000256" key="7">
    <source>
        <dbReference type="ARBA" id="ARBA00022448"/>
    </source>
</evidence>
<keyword evidence="12" id="KW-0479">Metal-binding</keyword>
<comment type="cofactor">
    <cofactor evidence="3">
        <name>Mg(2+)</name>
        <dbReference type="ChEBI" id="CHEBI:18420"/>
    </cofactor>
</comment>
<evidence type="ECO:0000256" key="10">
    <source>
        <dbReference type="ARBA" id="ARBA00022679"/>
    </source>
</evidence>
<dbReference type="Pfam" id="PF00391">
    <property type="entry name" value="PEP-utilizers"/>
    <property type="match status" value="1"/>
</dbReference>
<dbReference type="RefSeq" id="WP_105733557.1">
    <property type="nucleotide sequence ID" value="NZ_PVBT01000002.1"/>
</dbReference>
<keyword evidence="7" id="KW-0813">Transport</keyword>
<organism evidence="18 19">
    <name type="scientific">Phyllobacterium myrsinacearum</name>
    <dbReference type="NCBI Taxonomy" id="28101"/>
    <lineage>
        <taxon>Bacteria</taxon>
        <taxon>Pseudomonadati</taxon>
        <taxon>Pseudomonadota</taxon>
        <taxon>Alphaproteobacteria</taxon>
        <taxon>Hyphomicrobiales</taxon>
        <taxon>Phyllobacteriaceae</taxon>
        <taxon>Phyllobacterium</taxon>
    </lineage>
</organism>
<dbReference type="InterPro" id="IPR012844">
    <property type="entry name" value="DhaM_N"/>
</dbReference>
<dbReference type="InterPro" id="IPR001020">
    <property type="entry name" value="PTS_HPr_His_P_site"/>
</dbReference>
<keyword evidence="11" id="KW-0598">Phosphotransferase system</keyword>
<dbReference type="InterPro" id="IPR004701">
    <property type="entry name" value="PTS_EIIA_man-typ"/>
</dbReference>
<evidence type="ECO:0000313" key="19">
    <source>
        <dbReference type="Proteomes" id="UP000238563"/>
    </source>
</evidence>
<dbReference type="SUPFAM" id="SSF51621">
    <property type="entry name" value="Phosphoenolpyruvate/pyruvate domain"/>
    <property type="match status" value="1"/>
</dbReference>
<dbReference type="PANTHER" id="PTHR46244:SF6">
    <property type="entry name" value="PHOSPHOENOLPYRUVATE-PROTEIN PHOSPHOTRANSFERASE"/>
    <property type="match status" value="1"/>
</dbReference>
<evidence type="ECO:0000256" key="6">
    <source>
        <dbReference type="ARBA" id="ARBA00007837"/>
    </source>
</evidence>
<evidence type="ECO:0000259" key="16">
    <source>
        <dbReference type="PROSITE" id="PS51096"/>
    </source>
</evidence>
<dbReference type="InterPro" id="IPR040442">
    <property type="entry name" value="Pyrv_kinase-like_dom_sf"/>
</dbReference>
<evidence type="ECO:0000256" key="12">
    <source>
        <dbReference type="ARBA" id="ARBA00022723"/>
    </source>
</evidence>
<dbReference type="GO" id="GO:0046872">
    <property type="term" value="F:metal ion binding"/>
    <property type="evidence" value="ECO:0007669"/>
    <property type="project" value="UniProtKB-KW"/>
</dbReference>
<dbReference type="CDD" id="cd00367">
    <property type="entry name" value="PTS-HPr_like"/>
    <property type="match status" value="1"/>
</dbReference>
<dbReference type="InterPro" id="IPR006318">
    <property type="entry name" value="PTS_EI-like"/>
</dbReference>
<dbReference type="Pfam" id="PF05524">
    <property type="entry name" value="PEP-utilisers_N"/>
    <property type="match status" value="1"/>
</dbReference>
<evidence type="ECO:0000259" key="17">
    <source>
        <dbReference type="PROSITE" id="PS51350"/>
    </source>
</evidence>
<evidence type="ECO:0000256" key="4">
    <source>
        <dbReference type="ARBA" id="ARBA00002788"/>
    </source>
</evidence>
<keyword evidence="19" id="KW-1185">Reference proteome</keyword>
<evidence type="ECO:0000256" key="2">
    <source>
        <dbReference type="ARBA" id="ARBA00001113"/>
    </source>
</evidence>
<evidence type="ECO:0000256" key="13">
    <source>
        <dbReference type="ARBA" id="ARBA00022777"/>
    </source>
</evidence>
<dbReference type="Gene3D" id="3.40.50.510">
    <property type="entry name" value="Phosphotransferase system, mannose-type IIA component"/>
    <property type="match status" value="1"/>
</dbReference>
<accession>A0A2S9JQ15</accession>
<keyword evidence="14" id="KW-0460">Magnesium</keyword>
<evidence type="ECO:0000256" key="8">
    <source>
        <dbReference type="ARBA" id="ARBA00022490"/>
    </source>
</evidence>
<comment type="subunit">
    <text evidence="15">Homodimer. The dihydroxyacetone kinase complex is composed of a homodimer of DhaM, a homodimer of DhaK and the subunit DhaL.</text>
</comment>
<dbReference type="Pfam" id="PF00381">
    <property type="entry name" value="PTS-HPr"/>
    <property type="match status" value="1"/>
</dbReference>
<dbReference type="PANTHER" id="PTHR46244">
    <property type="entry name" value="PHOSPHOENOLPYRUVATE-PROTEIN PHOSPHOTRANSFERASE"/>
    <property type="match status" value="1"/>
</dbReference>
<evidence type="ECO:0000256" key="3">
    <source>
        <dbReference type="ARBA" id="ARBA00001946"/>
    </source>
</evidence>
<keyword evidence="10 18" id="KW-0808">Transferase</keyword>
<dbReference type="NCBIfam" id="TIGR01003">
    <property type="entry name" value="PTS_HPr_family"/>
    <property type="match status" value="1"/>
</dbReference>
<dbReference type="SUPFAM" id="SSF55594">
    <property type="entry name" value="HPr-like"/>
    <property type="match status" value="1"/>
</dbReference>
<dbReference type="InterPro" id="IPR050499">
    <property type="entry name" value="PEP-utilizing_PTS_enzyme"/>
</dbReference>
<evidence type="ECO:0000256" key="11">
    <source>
        <dbReference type="ARBA" id="ARBA00022683"/>
    </source>
</evidence>
<evidence type="ECO:0000256" key="9">
    <source>
        <dbReference type="ARBA" id="ARBA00022597"/>
    </source>
</evidence>
<dbReference type="OrthoDB" id="9765468at2"/>
<dbReference type="GO" id="GO:0047324">
    <property type="term" value="F:phosphoenolpyruvate-glycerone phosphotransferase activity"/>
    <property type="evidence" value="ECO:0007669"/>
    <property type="project" value="UniProtKB-EC"/>
</dbReference>
<dbReference type="Gene3D" id="3.50.30.10">
    <property type="entry name" value="Phosphohistidine domain"/>
    <property type="match status" value="1"/>
</dbReference>
<dbReference type="PROSITE" id="PS00369">
    <property type="entry name" value="PTS_HPR_HIS"/>
    <property type="match status" value="1"/>
</dbReference>
<dbReference type="InterPro" id="IPR015813">
    <property type="entry name" value="Pyrv/PenolPyrv_kinase-like_dom"/>
</dbReference>
<dbReference type="Gene3D" id="3.30.1340.10">
    <property type="entry name" value="HPr-like"/>
    <property type="match status" value="1"/>
</dbReference>
<dbReference type="Gene3D" id="1.10.274.10">
    <property type="entry name" value="PtsI, HPr-binding domain"/>
    <property type="match status" value="1"/>
</dbReference>